<gene>
    <name evidence="1" type="ORF">CRV2_00019075</name>
</gene>
<protein>
    <submittedName>
        <fullName evidence="1">Uncharacterized protein</fullName>
    </submittedName>
</protein>
<proteinExistence type="predicted"/>
<evidence type="ECO:0000313" key="1">
    <source>
        <dbReference type="EMBL" id="CAG9950510.1"/>
    </source>
</evidence>
<sequence length="206" mass="22604">MGRDGQLLSSKQAPAANSSTAVPYSQNSTCLSTRPRAGELGETSADEVIFLGALPRRPDHATAKTPAPNRIAADDNVHKPRKNEFTRLHRKLPNRGTKATRGLKGSSRTTVPASIRNQNIRIGHARNSNAHVFGLFDEAGYFRRRAEVDRSHGRGDPGPFIVLDPISHKQVSYNRPFLNMSSKQVRSEALRRLMKGITDSASQGEV</sequence>
<reference evidence="1" key="2">
    <citation type="submission" date="2021-10" db="EMBL/GenBank/DDBJ databases">
        <authorList>
            <person name="Piombo E."/>
        </authorList>
    </citation>
    <scope>NUCLEOTIDE SEQUENCE</scope>
</reference>
<organism evidence="1 2">
    <name type="scientific">Clonostachys rosea f. rosea IK726</name>
    <dbReference type="NCBI Taxonomy" id="1349383"/>
    <lineage>
        <taxon>Eukaryota</taxon>
        <taxon>Fungi</taxon>
        <taxon>Dikarya</taxon>
        <taxon>Ascomycota</taxon>
        <taxon>Pezizomycotina</taxon>
        <taxon>Sordariomycetes</taxon>
        <taxon>Hypocreomycetidae</taxon>
        <taxon>Hypocreales</taxon>
        <taxon>Bionectriaceae</taxon>
        <taxon>Clonostachys</taxon>
    </lineage>
</organism>
<keyword evidence="2" id="KW-1185">Reference proteome</keyword>
<dbReference type="Proteomes" id="UP000836387">
    <property type="component" value="Unassembled WGS sequence"/>
</dbReference>
<dbReference type="EMBL" id="CADEHS020000178">
    <property type="protein sequence ID" value="CAG9950510.1"/>
    <property type="molecule type" value="Genomic_DNA"/>
</dbReference>
<name>A0ACA9UB58_BIOOC</name>
<accession>A0ACA9UB58</accession>
<evidence type="ECO:0000313" key="2">
    <source>
        <dbReference type="Proteomes" id="UP000836387"/>
    </source>
</evidence>
<comment type="caution">
    <text evidence="1">The sequence shown here is derived from an EMBL/GenBank/DDBJ whole genome shotgun (WGS) entry which is preliminary data.</text>
</comment>
<reference evidence="1" key="1">
    <citation type="submission" date="2020-04" db="EMBL/GenBank/DDBJ databases">
        <authorList>
            <person name="Broberg M."/>
        </authorList>
    </citation>
    <scope>NUCLEOTIDE SEQUENCE</scope>
</reference>